<dbReference type="EMBL" id="WJXA01000388">
    <property type="protein sequence ID" value="KAF7112994.1"/>
    <property type="molecule type" value="Genomic_DNA"/>
</dbReference>
<dbReference type="Proteomes" id="UP000626092">
    <property type="component" value="Unassembled WGS sequence"/>
</dbReference>
<sequence>MQVLFGTFFKWRSTMRELEENKHVSNGDSTEDTKFANGLQTYMLSRDHHNLKSEFHIVNGKVTVDCIENQPAVEVALGVLVFLTVGDYLLSTNAH</sequence>
<dbReference type="OrthoDB" id="1706657at2759"/>
<gene>
    <name evidence="1" type="ORF">RHSIM_RhsimUnG0171500</name>
</gene>
<comment type="caution">
    <text evidence="1">The sequence shown here is derived from an EMBL/GenBank/DDBJ whole genome shotgun (WGS) entry which is preliminary data.</text>
</comment>
<reference evidence="1" key="1">
    <citation type="submission" date="2019-11" db="EMBL/GenBank/DDBJ databases">
        <authorList>
            <person name="Liu Y."/>
            <person name="Hou J."/>
            <person name="Li T.-Q."/>
            <person name="Guan C.-H."/>
            <person name="Wu X."/>
            <person name="Wu H.-Z."/>
            <person name="Ling F."/>
            <person name="Zhang R."/>
            <person name="Shi X.-G."/>
            <person name="Ren J.-P."/>
            <person name="Chen E.-F."/>
            <person name="Sun J.-M."/>
        </authorList>
    </citation>
    <scope>NUCLEOTIDE SEQUENCE</scope>
    <source>
        <strain evidence="1">Adult_tree_wgs_1</strain>
        <tissue evidence="1">Leaves</tissue>
    </source>
</reference>
<organism evidence="1 2">
    <name type="scientific">Rhododendron simsii</name>
    <name type="common">Sims's rhododendron</name>
    <dbReference type="NCBI Taxonomy" id="118357"/>
    <lineage>
        <taxon>Eukaryota</taxon>
        <taxon>Viridiplantae</taxon>
        <taxon>Streptophyta</taxon>
        <taxon>Embryophyta</taxon>
        <taxon>Tracheophyta</taxon>
        <taxon>Spermatophyta</taxon>
        <taxon>Magnoliopsida</taxon>
        <taxon>eudicotyledons</taxon>
        <taxon>Gunneridae</taxon>
        <taxon>Pentapetalae</taxon>
        <taxon>asterids</taxon>
        <taxon>Ericales</taxon>
        <taxon>Ericaceae</taxon>
        <taxon>Ericoideae</taxon>
        <taxon>Rhodoreae</taxon>
        <taxon>Rhododendron</taxon>
    </lineage>
</organism>
<evidence type="ECO:0000313" key="2">
    <source>
        <dbReference type="Proteomes" id="UP000626092"/>
    </source>
</evidence>
<name>A0A834FWU0_RHOSS</name>
<protein>
    <submittedName>
        <fullName evidence="1">Uncharacterized protein</fullName>
    </submittedName>
</protein>
<evidence type="ECO:0000313" key="1">
    <source>
        <dbReference type="EMBL" id="KAF7112994.1"/>
    </source>
</evidence>
<accession>A0A834FWU0</accession>
<proteinExistence type="predicted"/>
<keyword evidence="2" id="KW-1185">Reference proteome</keyword>
<dbReference type="AlphaFoldDB" id="A0A834FWU0"/>